<comment type="caution">
    <text evidence="2">The sequence shown here is derived from an EMBL/GenBank/DDBJ whole genome shotgun (WGS) entry which is preliminary data.</text>
</comment>
<keyword evidence="3" id="KW-1185">Reference proteome</keyword>
<organism evidence="2 3">
    <name type="scientific">Monosporascus cannonballus</name>
    <dbReference type="NCBI Taxonomy" id="155416"/>
    <lineage>
        <taxon>Eukaryota</taxon>
        <taxon>Fungi</taxon>
        <taxon>Dikarya</taxon>
        <taxon>Ascomycota</taxon>
        <taxon>Pezizomycotina</taxon>
        <taxon>Sordariomycetes</taxon>
        <taxon>Xylariomycetidae</taxon>
        <taxon>Xylariales</taxon>
        <taxon>Xylariales incertae sedis</taxon>
        <taxon>Monosporascus</taxon>
    </lineage>
</organism>
<dbReference type="Proteomes" id="UP000294003">
    <property type="component" value="Unassembled WGS sequence"/>
</dbReference>
<evidence type="ECO:0000313" key="3">
    <source>
        <dbReference type="Proteomes" id="UP000294003"/>
    </source>
</evidence>
<evidence type="ECO:0000256" key="1">
    <source>
        <dbReference type="SAM" id="MobiDB-lite"/>
    </source>
</evidence>
<evidence type="ECO:0000313" key="2">
    <source>
        <dbReference type="EMBL" id="RYO79273.1"/>
    </source>
</evidence>
<accession>A0ABY0GWN7</accession>
<sequence length="181" mass="20165">MPSTLEDKVASTKRPAHDEADSENRKAPKTSHIPSSHVRPITSAISQAATALIMVREEFKARSDDLKALKGELAQRMIDARQQAANSTSPQPRLDRLRAEHRHIDENIFGAQRLASDCVNEVTVQKSKIWGLQHDHEVLEEEAMAIKDDIKKIAGDKRSDVGKLAEKMTLEGEVRALKSEI</sequence>
<proteinExistence type="predicted"/>
<name>A0ABY0GWN7_9PEZI</name>
<dbReference type="EMBL" id="QJNS01000336">
    <property type="protein sequence ID" value="RYO79273.1"/>
    <property type="molecule type" value="Genomic_DNA"/>
</dbReference>
<gene>
    <name evidence="2" type="ORF">DL762_008246</name>
</gene>
<reference evidence="2 3" key="1">
    <citation type="submission" date="2018-06" db="EMBL/GenBank/DDBJ databases">
        <title>Complete Genomes of Monosporascus.</title>
        <authorList>
            <person name="Robinson A.J."/>
            <person name="Natvig D.O."/>
        </authorList>
    </citation>
    <scope>NUCLEOTIDE SEQUENCE [LARGE SCALE GENOMIC DNA]</scope>
    <source>
        <strain evidence="2 3">CBS 609.92</strain>
    </source>
</reference>
<feature type="compositionally biased region" description="Basic and acidic residues" evidence="1">
    <location>
        <begin position="1"/>
        <end position="26"/>
    </location>
</feature>
<feature type="region of interest" description="Disordered" evidence="1">
    <location>
        <begin position="1"/>
        <end position="41"/>
    </location>
</feature>
<protein>
    <submittedName>
        <fullName evidence="2">Uncharacterized protein</fullName>
    </submittedName>
</protein>